<proteinExistence type="predicted"/>
<accession>A0A814ITH4</accession>
<reference evidence="2" key="1">
    <citation type="submission" date="2021-02" db="EMBL/GenBank/DDBJ databases">
        <authorList>
            <person name="Nowell W R."/>
        </authorList>
    </citation>
    <scope>NUCLEOTIDE SEQUENCE</scope>
    <source>
        <strain evidence="2">Ploen Becks lab</strain>
    </source>
</reference>
<comment type="caution">
    <text evidence="2">The sequence shown here is derived from an EMBL/GenBank/DDBJ whole genome shotgun (WGS) entry which is preliminary data.</text>
</comment>
<sequence length="111" mass="13058">MIEKSINPQTTIISDCWSSYQYLEKAGFEHLTVNHTTEFKNPEPCAHTNIEGTWFHLNLYQDTKRTIAGYFAKFIWRKKFNDKINNISELFPAGEVDEFDIEGTNLDEYEK</sequence>
<name>A0A814ITH4_9BILA</name>
<dbReference type="InterPro" id="IPR053164">
    <property type="entry name" value="IS1016-like_transposase"/>
</dbReference>
<dbReference type="OrthoDB" id="10052789at2759"/>
<dbReference type="PANTHER" id="PTHR47163">
    <property type="entry name" value="DDE_TNP_IS1595 DOMAIN-CONTAINING PROTEIN"/>
    <property type="match status" value="1"/>
</dbReference>
<dbReference type="Proteomes" id="UP000663879">
    <property type="component" value="Unassembled WGS sequence"/>
</dbReference>
<gene>
    <name evidence="2" type="ORF">OXX778_LOCUS17771</name>
</gene>
<dbReference type="InterPro" id="IPR024445">
    <property type="entry name" value="Tnp_ISXO2-like"/>
</dbReference>
<dbReference type="EMBL" id="CAJNOC010004651">
    <property type="protein sequence ID" value="CAF1029025.1"/>
    <property type="molecule type" value="Genomic_DNA"/>
</dbReference>
<dbReference type="AlphaFoldDB" id="A0A814ITH4"/>
<keyword evidence="3" id="KW-1185">Reference proteome</keyword>
<evidence type="ECO:0000313" key="2">
    <source>
        <dbReference type="EMBL" id="CAF1029025.1"/>
    </source>
</evidence>
<dbReference type="PANTHER" id="PTHR47163:SF2">
    <property type="entry name" value="SI:DKEY-17M8.2"/>
    <property type="match status" value="1"/>
</dbReference>
<evidence type="ECO:0000313" key="3">
    <source>
        <dbReference type="Proteomes" id="UP000663879"/>
    </source>
</evidence>
<evidence type="ECO:0000259" key="1">
    <source>
        <dbReference type="Pfam" id="PF12762"/>
    </source>
</evidence>
<organism evidence="2 3">
    <name type="scientific">Brachionus calyciflorus</name>
    <dbReference type="NCBI Taxonomy" id="104777"/>
    <lineage>
        <taxon>Eukaryota</taxon>
        <taxon>Metazoa</taxon>
        <taxon>Spiralia</taxon>
        <taxon>Gnathifera</taxon>
        <taxon>Rotifera</taxon>
        <taxon>Eurotatoria</taxon>
        <taxon>Monogononta</taxon>
        <taxon>Pseudotrocha</taxon>
        <taxon>Ploima</taxon>
        <taxon>Brachionidae</taxon>
        <taxon>Brachionus</taxon>
    </lineage>
</organism>
<dbReference type="Pfam" id="PF12762">
    <property type="entry name" value="DDE_Tnp_IS1595"/>
    <property type="match status" value="1"/>
</dbReference>
<protein>
    <recommendedName>
        <fullName evidence="1">ISXO2-like transposase domain-containing protein</fullName>
    </recommendedName>
</protein>
<feature type="domain" description="ISXO2-like transposase" evidence="1">
    <location>
        <begin position="2"/>
        <end position="50"/>
    </location>
</feature>